<dbReference type="PROSITE" id="PS00012">
    <property type="entry name" value="PHOSPHOPANTETHEINE"/>
    <property type="match status" value="2"/>
</dbReference>
<dbReference type="Gene3D" id="1.10.1200.10">
    <property type="entry name" value="ACP-like"/>
    <property type="match status" value="2"/>
</dbReference>
<comment type="cofactor">
    <cofactor evidence="1">
        <name>pantetheine 4'-phosphate</name>
        <dbReference type="ChEBI" id="CHEBI:47942"/>
    </cofactor>
</comment>
<dbReference type="EMBL" id="JBHSFP010000006">
    <property type="protein sequence ID" value="MFC4531516.1"/>
    <property type="molecule type" value="Genomic_DNA"/>
</dbReference>
<dbReference type="InterPro" id="IPR023213">
    <property type="entry name" value="CAT-like_dom_sf"/>
</dbReference>
<evidence type="ECO:0000256" key="1">
    <source>
        <dbReference type="ARBA" id="ARBA00001957"/>
    </source>
</evidence>
<dbReference type="InterPro" id="IPR000873">
    <property type="entry name" value="AMP-dep_synth/lig_dom"/>
</dbReference>
<dbReference type="Gene3D" id="3.30.300.30">
    <property type="match status" value="2"/>
</dbReference>
<dbReference type="Gene3D" id="3.30.559.30">
    <property type="entry name" value="Nonribosomal peptide synthetase, condensation domain"/>
    <property type="match status" value="2"/>
</dbReference>
<dbReference type="InterPro" id="IPR020845">
    <property type="entry name" value="AMP-binding_CS"/>
</dbReference>
<dbReference type="PROSITE" id="PS00455">
    <property type="entry name" value="AMP_BINDING"/>
    <property type="match status" value="2"/>
</dbReference>
<dbReference type="InterPro" id="IPR045851">
    <property type="entry name" value="AMP-bd_C_sf"/>
</dbReference>
<feature type="compositionally biased region" description="Basic and acidic residues" evidence="4">
    <location>
        <begin position="1758"/>
        <end position="1784"/>
    </location>
</feature>
<proteinExistence type="predicted"/>
<dbReference type="Pfam" id="PF00501">
    <property type="entry name" value="AMP-binding"/>
    <property type="match status" value="2"/>
</dbReference>
<dbReference type="RefSeq" id="WP_380840140.1">
    <property type="nucleotide sequence ID" value="NZ_JBHSFP010000006.1"/>
</dbReference>
<feature type="domain" description="Carrier" evidence="5">
    <location>
        <begin position="2142"/>
        <end position="2217"/>
    </location>
</feature>
<dbReference type="SMART" id="SM00823">
    <property type="entry name" value="PKS_PP"/>
    <property type="match status" value="2"/>
</dbReference>
<name>A0ABV9CEN6_9ACTN</name>
<dbReference type="Pfam" id="PF13193">
    <property type="entry name" value="AMP-binding_C"/>
    <property type="match status" value="2"/>
</dbReference>
<dbReference type="CDD" id="cd05930">
    <property type="entry name" value="A_NRPS"/>
    <property type="match status" value="1"/>
</dbReference>
<evidence type="ECO:0000256" key="3">
    <source>
        <dbReference type="ARBA" id="ARBA00022553"/>
    </source>
</evidence>
<dbReference type="InterPro" id="IPR036736">
    <property type="entry name" value="ACP-like_sf"/>
</dbReference>
<evidence type="ECO:0000313" key="7">
    <source>
        <dbReference type="Proteomes" id="UP001596004"/>
    </source>
</evidence>
<gene>
    <name evidence="6" type="ORF">ACFO60_12135</name>
</gene>
<evidence type="ECO:0000256" key="2">
    <source>
        <dbReference type="ARBA" id="ARBA00022450"/>
    </source>
</evidence>
<dbReference type="InterPro" id="IPR010071">
    <property type="entry name" value="AA_adenyl_dom"/>
</dbReference>
<evidence type="ECO:0000259" key="5">
    <source>
        <dbReference type="PROSITE" id="PS50075"/>
    </source>
</evidence>
<feature type="region of interest" description="Disordered" evidence="4">
    <location>
        <begin position="1747"/>
        <end position="1787"/>
    </location>
</feature>
<feature type="region of interest" description="Disordered" evidence="4">
    <location>
        <begin position="158"/>
        <end position="192"/>
    </location>
</feature>
<dbReference type="SUPFAM" id="SSF52777">
    <property type="entry name" value="CoA-dependent acyltransferases"/>
    <property type="match status" value="4"/>
</dbReference>
<dbReference type="Gene3D" id="3.30.559.10">
    <property type="entry name" value="Chloramphenicol acetyltransferase-like domain"/>
    <property type="match status" value="2"/>
</dbReference>
<comment type="caution">
    <text evidence="6">The sequence shown here is derived from an EMBL/GenBank/DDBJ whole genome shotgun (WGS) entry which is preliminary data.</text>
</comment>
<feature type="region of interest" description="Disordered" evidence="4">
    <location>
        <begin position="1564"/>
        <end position="1612"/>
    </location>
</feature>
<evidence type="ECO:0000313" key="6">
    <source>
        <dbReference type="EMBL" id="MFC4531516.1"/>
    </source>
</evidence>
<dbReference type="NCBIfam" id="TIGR01733">
    <property type="entry name" value="AA-adenyl-dom"/>
    <property type="match status" value="2"/>
</dbReference>
<dbReference type="CDD" id="cd12116">
    <property type="entry name" value="A_NRPS_Ta1_like"/>
    <property type="match status" value="1"/>
</dbReference>
<keyword evidence="7" id="KW-1185">Reference proteome</keyword>
<dbReference type="InterPro" id="IPR025110">
    <property type="entry name" value="AMP-bd_C"/>
</dbReference>
<evidence type="ECO:0000256" key="4">
    <source>
        <dbReference type="SAM" id="MobiDB-lite"/>
    </source>
</evidence>
<dbReference type="Proteomes" id="UP001596004">
    <property type="component" value="Unassembled WGS sequence"/>
</dbReference>
<keyword evidence="3" id="KW-0597">Phosphoprotein</keyword>
<dbReference type="Gene3D" id="3.40.50.12780">
    <property type="entry name" value="N-terminal domain of ligase-like"/>
    <property type="match status" value="1"/>
</dbReference>
<dbReference type="SUPFAM" id="SSF56801">
    <property type="entry name" value="Acetyl-CoA synthetase-like"/>
    <property type="match status" value="2"/>
</dbReference>
<dbReference type="CDD" id="cd19531">
    <property type="entry name" value="LCL_NRPS-like"/>
    <property type="match status" value="1"/>
</dbReference>
<dbReference type="Pfam" id="PF00668">
    <property type="entry name" value="Condensation"/>
    <property type="match status" value="3"/>
</dbReference>
<sequence>MTHGQESSPASFAQQGIWIGERLGAGQAYHMPLALWFDGDLDVPALLAACAGVVARHPVLATTVVEGGDGPHLAEAAEPSVTVVELPDPSPQALDRLIADETARPFDLEKGPPARFVLAPAGPRRHLLLFVAHHLVFDGMSKDVLVGDLARYYAERTALPQPPTEGTALREPSTEGTAPREPSTEGTAPRKPLSFADAARAERERVSAALPAAREFWAGRWSEPAEVVLPGQRRTAGRYGPGEQIGGGADHELRRFAAEVARAAGATIFEALVAAVHGLLFRYGGQNATVMVDVTTRGPATRDHIGPFVNELPVMARPEPGQSFREFVQVVRGGLREMYAHREVPLARAVGLAPRGAVAPVSISYRRRDSEPEFPGLDVSVDWTMFGGGVRNALHLQFVDGPGGLDTCLRFDPAAVDPGAVVRFRDGLRALLRHAAADPGVRLAELDVISPAERSRLLVEWNATAAARSGAATLPGLFAEQVRARPDAVAVTCEGRSLTFAGLDAAADRLARRLRRAGVGRGDLVAVHLPRSETLLVALLAAHKAGAAYLPLDPDHPAERLAMIMADARPRLSLSDTAAPFALPGPVLLVAEEDEEEESPDPVESDETPPATPGDLAYVIYTSGSTGRPKGVEVEHGNLANLLLSMRDRLGSGPGDGWLALTSPAFDISALELYLPLVTGGRVVVASPGAVRRPEALARLVAEQGVTYVQATPSVWRLLLPGGIAGATALTGGEALPPRLAAELRARFDRVFNVYGPTETTIWSTLGEPGEPGEPGEVVTIGRPIDNTQVYLLDEALRPVPAGVAGELCVGGAGVARGYRGRPGRTAERFVPDPFGPPGSRLYRTGDLARHRADGEIEFIGRQDGQVKLLGHRIELGEIEARLLDHPQVAEAAVLLAGTDAGEPRLIAYVVPAAGARPEPGALTAHLGRTLPRPMLPAAYVMLDALPLNPIGKLDRAALPEPAASSDGGPRGTAAAAVLNQATAAVPDQTTATATVPGGAGAAGLGQAGATVPGEDGAAGLVEEIRLIWQEVLELDEIADDDDLFDLGGHSITITQITARIRERLGVEMSLDAFFDDPTITGVAEEITALRGDAEDPGEEPPVPAGVRPRPAGVNPPLSPAQQRLWFLQRFDPGDASYNMYLVLRLRGRLDGEALGAALDAVVARHESLRTSFTDGGDDGEPVTVVHPPGPVPVERFDLTAYADAEERARSLVAERTNAPFDLAGPPPLRVGLLALGPDDHVLCFVLHHIIADGWSLGILLDDLFALYQAGVEGREPGLRALPVQYGDIASWQREHESGPAAEEALEYWRGRLAAPPVLELPTDMPAGRRPEGAFHPFPISERVVTRLERLAQEHGASLFMVLAAAYQVLLARHSGQEDILVGTPWAVRDRVEFEPVVGYLTDTLVLRGDLGGDPAFSDLLDATRRTVLEAHAHRTVPFERLAGELGVPRDVQHNPLLSTMIILHSQAGDGAPPERIGDLRVELFDGGYRQAKFDLALETWRQSDGLLAVLGYDATLFHAATVESLAERFAALLRGIADAPATPISRLPMLTAADEAILAATRTAGGGTAGRDTEQGGTAQSDMAWRDTGQGDTAESGAAERDTAEWGAADGPRRAVTAVTAVETVPALFARVAGATPGATALVCGDERLSYGELDTRTARLAALLRRRGVVPGEVVGVCLGRSADALVALLAVWRAGAAYLPLDPDYPDERLAFLVDDSGARLVVAGEGLAHRLPPGTPLLTARLKPGTGEPGARGYEWRASDPGDDERRTVEPGDDEWRTPEPGDPAYVIYTSGSTGRPKGVLVEHGALAGRVRWMREAYGIGPADRVVQFASLSFDAHAEELYPALTAGASVLLLPDGAATLPDALRGAAGRQVTVLDLPTAYWHRLTEALDDLTWPERLRLVIIGGEQAHAAAVARWRDRFGDRVRLVNTYGPTEATVIATAAALGAADAGRRPPIGRPIAGATAHVLGPYGEPVPPGVSGELYLGGAGLARGYLGRPALTAERFVPDPYGPPGSRLYRTGDRARWRPDGTLEFLGRFDGQTKVRGFRVEPGEVEAALLADPRVRQAVVAADGDRLVAYVTGTADPDDLRRRLSATLPPHLVPTAWVPMDALPLTVTGKVDLTALPAPAPEPAVEFVRPRTDAETLVARVWAEVLGLEEIGALDDFFALGGHSLLAIRVAALLRNAVDVEVPIRTVFDRPTVAGLADAVESLLIEQLSGLSETEAAHLLDSEALR</sequence>
<dbReference type="Gene3D" id="3.40.50.980">
    <property type="match status" value="2"/>
</dbReference>
<dbReference type="PANTHER" id="PTHR45527">
    <property type="entry name" value="NONRIBOSOMAL PEPTIDE SYNTHETASE"/>
    <property type="match status" value="1"/>
</dbReference>
<feature type="domain" description="Carrier" evidence="5">
    <location>
        <begin position="1016"/>
        <end position="1091"/>
    </location>
</feature>
<dbReference type="InterPro" id="IPR006162">
    <property type="entry name" value="Ppantetheine_attach_site"/>
</dbReference>
<protein>
    <submittedName>
        <fullName evidence="6">Amino acid adenylation domain-containing protein</fullName>
    </submittedName>
</protein>
<dbReference type="InterPro" id="IPR042099">
    <property type="entry name" value="ANL_N_sf"/>
</dbReference>
<keyword evidence="2" id="KW-0596">Phosphopantetheine</keyword>
<dbReference type="Pfam" id="PF00550">
    <property type="entry name" value="PP-binding"/>
    <property type="match status" value="2"/>
</dbReference>
<dbReference type="InterPro" id="IPR020806">
    <property type="entry name" value="PKS_PP-bd"/>
</dbReference>
<dbReference type="Gene3D" id="2.30.38.10">
    <property type="entry name" value="Luciferase, Domain 3"/>
    <property type="match status" value="1"/>
</dbReference>
<dbReference type="InterPro" id="IPR001242">
    <property type="entry name" value="Condensation_dom"/>
</dbReference>
<feature type="compositionally biased region" description="Acidic residues" evidence="4">
    <location>
        <begin position="593"/>
        <end position="607"/>
    </location>
</feature>
<reference evidence="7" key="1">
    <citation type="journal article" date="2019" name="Int. J. Syst. Evol. Microbiol.">
        <title>The Global Catalogue of Microorganisms (GCM) 10K type strain sequencing project: providing services to taxonomists for standard genome sequencing and annotation.</title>
        <authorList>
            <consortium name="The Broad Institute Genomics Platform"/>
            <consortium name="The Broad Institute Genome Sequencing Center for Infectious Disease"/>
            <person name="Wu L."/>
            <person name="Ma J."/>
        </authorList>
    </citation>
    <scope>NUCLEOTIDE SEQUENCE [LARGE SCALE GENOMIC DNA]</scope>
    <source>
        <strain evidence="7">CGMCC 4.7132</strain>
    </source>
</reference>
<organism evidence="6 7">
    <name type="scientific">Sphaerisporangium dianthi</name>
    <dbReference type="NCBI Taxonomy" id="1436120"/>
    <lineage>
        <taxon>Bacteria</taxon>
        <taxon>Bacillati</taxon>
        <taxon>Actinomycetota</taxon>
        <taxon>Actinomycetes</taxon>
        <taxon>Streptosporangiales</taxon>
        <taxon>Streptosporangiaceae</taxon>
        <taxon>Sphaerisporangium</taxon>
    </lineage>
</organism>
<dbReference type="PROSITE" id="PS50075">
    <property type="entry name" value="CARRIER"/>
    <property type="match status" value="2"/>
</dbReference>
<feature type="region of interest" description="Disordered" evidence="4">
    <location>
        <begin position="593"/>
        <end position="614"/>
    </location>
</feature>
<dbReference type="SUPFAM" id="SSF47336">
    <property type="entry name" value="ACP-like"/>
    <property type="match status" value="2"/>
</dbReference>
<dbReference type="InterPro" id="IPR009081">
    <property type="entry name" value="PP-bd_ACP"/>
</dbReference>
<dbReference type="PANTHER" id="PTHR45527:SF1">
    <property type="entry name" value="FATTY ACID SYNTHASE"/>
    <property type="match status" value="1"/>
</dbReference>
<accession>A0ABV9CEN6</accession>